<evidence type="ECO:0000313" key="10">
    <source>
        <dbReference type="EMBL" id="KAF6013074.1"/>
    </source>
</evidence>
<feature type="domain" description="GINS subunit" evidence="8">
    <location>
        <begin position="87"/>
        <end position="148"/>
    </location>
</feature>
<comment type="function">
    <text evidence="7">The GINS complex plays an essential role in the initiation of DNA replication.</text>
</comment>
<evidence type="ECO:0000259" key="9">
    <source>
        <dbReference type="Pfam" id="PF16922"/>
    </source>
</evidence>
<dbReference type="Gene3D" id="1.20.58.1030">
    <property type="match status" value="1"/>
</dbReference>
<organism evidence="11 12">
    <name type="scientific">Dekkera bruxellensis</name>
    <name type="common">Brettanomyces custersii</name>
    <dbReference type="NCBI Taxonomy" id="5007"/>
    <lineage>
        <taxon>Eukaryota</taxon>
        <taxon>Fungi</taxon>
        <taxon>Dikarya</taxon>
        <taxon>Ascomycota</taxon>
        <taxon>Saccharomycotina</taxon>
        <taxon>Pichiomycetes</taxon>
        <taxon>Pichiales</taxon>
        <taxon>Pichiaceae</taxon>
        <taxon>Brettanomyces</taxon>
    </lineage>
</organism>
<proteinExistence type="inferred from homology"/>
<dbReference type="InterPro" id="IPR038749">
    <property type="entry name" value="Sld5_GINS_A"/>
</dbReference>
<gene>
    <name evidence="11" type="primary">sld5</name>
    <name evidence="11" type="ORF">DEBR0S1_04984G</name>
    <name evidence="10" type="ORF">HII12_001789</name>
</gene>
<comment type="subcellular location">
    <subcellularLocation>
        <location evidence="1 7">Nucleus</location>
    </subcellularLocation>
</comment>
<evidence type="ECO:0000313" key="12">
    <source>
        <dbReference type="Proteomes" id="UP000478008"/>
    </source>
</evidence>
<dbReference type="GO" id="GO:0006261">
    <property type="term" value="P:DNA-templated DNA replication"/>
    <property type="evidence" value="ECO:0007669"/>
    <property type="project" value="InterPro"/>
</dbReference>
<dbReference type="CDD" id="cd11711">
    <property type="entry name" value="GINS_A_Sld5"/>
    <property type="match status" value="1"/>
</dbReference>
<comment type="subunit">
    <text evidence="3">Component of the GINS complex which is a heterotetramer of SLD5, PSF1, PSF2 and PSF3.</text>
</comment>
<dbReference type="Pfam" id="PF16922">
    <property type="entry name" value="SLD5_C"/>
    <property type="match status" value="1"/>
</dbReference>
<dbReference type="STRING" id="5007.A0A3F2Y1S2"/>
<evidence type="ECO:0000256" key="4">
    <source>
        <dbReference type="ARBA" id="ARBA00014804"/>
    </source>
</evidence>
<dbReference type="Pfam" id="PF05916">
    <property type="entry name" value="Sld5"/>
    <property type="match status" value="1"/>
</dbReference>
<keyword evidence="6 7" id="KW-0539">Nucleus</keyword>
<keyword evidence="5 7" id="KW-0235">DNA replication</keyword>
<evidence type="ECO:0000259" key="8">
    <source>
        <dbReference type="Pfam" id="PF05916"/>
    </source>
</evidence>
<dbReference type="PIRSF" id="PIRSF007764">
    <property type="entry name" value="Sld5"/>
    <property type="match status" value="1"/>
</dbReference>
<keyword evidence="12" id="KW-1185">Reference proteome</keyword>
<feature type="domain" description="DNA replication complex GINS protein SLD5 C-terminal" evidence="9">
    <location>
        <begin position="174"/>
        <end position="221"/>
    </location>
</feature>
<dbReference type="PANTHER" id="PTHR21206">
    <property type="entry name" value="SLD5 PROTEIN"/>
    <property type="match status" value="1"/>
</dbReference>
<dbReference type="CDD" id="cd21692">
    <property type="entry name" value="GINS_B_Sld5"/>
    <property type="match status" value="1"/>
</dbReference>
<dbReference type="AlphaFoldDB" id="A0A3F2Y1S2"/>
<comment type="similarity">
    <text evidence="2 7">Belongs to the GINS4/SLD5 family.</text>
</comment>
<evidence type="ECO:0000256" key="5">
    <source>
        <dbReference type="ARBA" id="ARBA00022705"/>
    </source>
</evidence>
<evidence type="ECO:0000313" key="13">
    <source>
        <dbReference type="Proteomes" id="UP000568158"/>
    </source>
</evidence>
<dbReference type="GO" id="GO:0000727">
    <property type="term" value="P:double-strand break repair via break-induced replication"/>
    <property type="evidence" value="ECO:0007669"/>
    <property type="project" value="TreeGrafter"/>
</dbReference>
<dbReference type="InterPro" id="IPR008591">
    <property type="entry name" value="GINS_Sld5"/>
</dbReference>
<dbReference type="OMA" id="ILETAWI"/>
<dbReference type="SUPFAM" id="SSF158573">
    <property type="entry name" value="GINS helical bundle-like"/>
    <property type="match status" value="1"/>
</dbReference>
<dbReference type="GO" id="GO:0000811">
    <property type="term" value="C:GINS complex"/>
    <property type="evidence" value="ECO:0007669"/>
    <property type="project" value="UniProtKB-UniRule"/>
</dbReference>
<evidence type="ECO:0000256" key="1">
    <source>
        <dbReference type="ARBA" id="ARBA00004123"/>
    </source>
</evidence>
<protein>
    <recommendedName>
        <fullName evidence="4 7">DNA replication complex GINS protein SLD5</fullName>
    </recommendedName>
</protein>
<reference evidence="11 12" key="1">
    <citation type="submission" date="2019-07" db="EMBL/GenBank/DDBJ databases">
        <authorList>
            <person name="Friedrich A."/>
            <person name="Schacherer J."/>
        </authorList>
    </citation>
    <scope>NUCLEOTIDE SEQUENCE [LARGE SCALE GENOMIC DNA]</scope>
</reference>
<dbReference type="SUPFAM" id="SSF160059">
    <property type="entry name" value="PriA/YqbF domain"/>
    <property type="match status" value="1"/>
</dbReference>
<name>A0A3F2Y1S2_DEKBR</name>
<dbReference type="Proteomes" id="UP000568158">
    <property type="component" value="Unassembled WGS sequence"/>
</dbReference>
<dbReference type="EMBL" id="CABFWN010000001">
    <property type="protein sequence ID" value="VUG15999.1"/>
    <property type="molecule type" value="Genomic_DNA"/>
</dbReference>
<dbReference type="InterPro" id="IPR021151">
    <property type="entry name" value="GINS_A"/>
</dbReference>
<dbReference type="PANTHER" id="PTHR21206:SF0">
    <property type="entry name" value="DNA REPLICATION COMPLEX GINS PROTEIN SLD5"/>
    <property type="match status" value="1"/>
</dbReference>
<dbReference type="InterPro" id="IPR036224">
    <property type="entry name" value="GINS_bundle-like_dom_sf"/>
</dbReference>
<dbReference type="InterPro" id="IPR031633">
    <property type="entry name" value="SLD5_C"/>
</dbReference>
<evidence type="ECO:0000256" key="2">
    <source>
        <dbReference type="ARBA" id="ARBA00008187"/>
    </source>
</evidence>
<reference evidence="10 13" key="2">
    <citation type="journal article" date="2020" name="Appl. Microbiol. Biotechnol.">
        <title>Targeted gene deletion in Brettanomyces bruxellensis with an expression-free CRISPR-Cas9 system.</title>
        <authorList>
            <person name="Varela C."/>
            <person name="Bartel C."/>
            <person name="Onetto C."/>
            <person name="Borneman A."/>
        </authorList>
    </citation>
    <scope>NUCLEOTIDE SEQUENCE [LARGE SCALE GENOMIC DNA]</scope>
    <source>
        <strain evidence="10 13">AWRI1613</strain>
    </source>
</reference>
<sequence>MDFSDILNEFKSAAVGPKEESENDRDEDLRKISEVWIKEKSVPELLPYENKLMDRLLERMRKQIEFIEINSIELQQDEREIKLLLVIVENELDRVQFLIRSYIRTRLLKIDKFSIFIRSDKEELAKLSPNETAYMEKHLQLLMDLYNSQFLGRLPENLQALDEVAGGISMVEKPDYGRPIFIKCNRDRQVVIDDEAVDLSRNGIYVLRYSAVSDLVKAGEVMVL</sequence>
<evidence type="ECO:0000313" key="11">
    <source>
        <dbReference type="EMBL" id="VUG15999.1"/>
    </source>
</evidence>
<evidence type="ECO:0000256" key="7">
    <source>
        <dbReference type="PIRNR" id="PIRNR007764"/>
    </source>
</evidence>
<dbReference type="EMBL" id="JABCYN010000022">
    <property type="protein sequence ID" value="KAF6013074.1"/>
    <property type="molecule type" value="Genomic_DNA"/>
</dbReference>
<evidence type="ECO:0000256" key="3">
    <source>
        <dbReference type="ARBA" id="ARBA00011352"/>
    </source>
</evidence>
<evidence type="ECO:0000256" key="6">
    <source>
        <dbReference type="ARBA" id="ARBA00023242"/>
    </source>
</evidence>
<accession>A0A3F2Y1S2</accession>
<dbReference type="Proteomes" id="UP000478008">
    <property type="component" value="Unassembled WGS sequence"/>
</dbReference>